<keyword evidence="2" id="KW-0812">Transmembrane</keyword>
<sequence length="208" mass="22732">MGFLGRSNTSRRNESQGDSAGSMTPTIVVYWNTACSMVVGLPLILHMSVNVLSRDGGGGGGGEGGEGWWNAWFDGPEEEKWQGLGSFFAYLWGLVVFGFLVWRGNQVLRNKSDVRTLYIAMVIFLNLAFLCWILTATSGGQRERGGDEGSWISQFSAVPILTFFFMTIFGVVFSIILHGIVRIGSPSSSTSSYSLWGDESDTTDRVVV</sequence>
<dbReference type="EMBL" id="HBIM01024464">
    <property type="protein sequence ID" value="CAE0421502.1"/>
    <property type="molecule type" value="Transcribed_RNA"/>
</dbReference>
<accession>A0A7S3PD99</accession>
<feature type="transmembrane region" description="Helical" evidence="2">
    <location>
        <begin position="21"/>
        <end position="45"/>
    </location>
</feature>
<name>A0A7S3PD99_9STRA</name>
<gene>
    <name evidence="3" type="ORF">ACOF00016_LOCUS18139</name>
</gene>
<dbReference type="AlphaFoldDB" id="A0A7S3PD99"/>
<feature type="transmembrane region" description="Helical" evidence="2">
    <location>
        <begin position="114"/>
        <end position="135"/>
    </location>
</feature>
<evidence type="ECO:0000256" key="1">
    <source>
        <dbReference type="SAM" id="MobiDB-lite"/>
    </source>
</evidence>
<reference evidence="3" key="1">
    <citation type="submission" date="2021-01" db="EMBL/GenBank/DDBJ databases">
        <authorList>
            <person name="Corre E."/>
            <person name="Pelletier E."/>
            <person name="Niang G."/>
            <person name="Scheremetjew M."/>
            <person name="Finn R."/>
            <person name="Kale V."/>
            <person name="Holt S."/>
            <person name="Cochrane G."/>
            <person name="Meng A."/>
            <person name="Brown T."/>
            <person name="Cohen L."/>
        </authorList>
    </citation>
    <scope>NUCLEOTIDE SEQUENCE</scope>
    <source>
        <strain evidence="3">CCMP127</strain>
    </source>
</reference>
<keyword evidence="2" id="KW-0472">Membrane</keyword>
<feature type="transmembrane region" description="Helical" evidence="2">
    <location>
        <begin position="155"/>
        <end position="181"/>
    </location>
</feature>
<feature type="region of interest" description="Disordered" evidence="1">
    <location>
        <begin position="1"/>
        <end position="21"/>
    </location>
</feature>
<evidence type="ECO:0000313" key="3">
    <source>
        <dbReference type="EMBL" id="CAE0421502.1"/>
    </source>
</evidence>
<feature type="region of interest" description="Disordered" evidence="1">
    <location>
        <begin position="186"/>
        <end position="208"/>
    </location>
</feature>
<proteinExistence type="predicted"/>
<feature type="transmembrane region" description="Helical" evidence="2">
    <location>
        <begin position="81"/>
        <end position="102"/>
    </location>
</feature>
<organism evidence="3">
    <name type="scientific">Amphora coffeiformis</name>
    <dbReference type="NCBI Taxonomy" id="265554"/>
    <lineage>
        <taxon>Eukaryota</taxon>
        <taxon>Sar</taxon>
        <taxon>Stramenopiles</taxon>
        <taxon>Ochrophyta</taxon>
        <taxon>Bacillariophyta</taxon>
        <taxon>Bacillariophyceae</taxon>
        <taxon>Bacillariophycidae</taxon>
        <taxon>Thalassiophysales</taxon>
        <taxon>Catenulaceae</taxon>
        <taxon>Amphora</taxon>
    </lineage>
</organism>
<protein>
    <submittedName>
        <fullName evidence="3">Uncharacterized protein</fullName>
    </submittedName>
</protein>
<evidence type="ECO:0000256" key="2">
    <source>
        <dbReference type="SAM" id="Phobius"/>
    </source>
</evidence>
<keyword evidence="2" id="KW-1133">Transmembrane helix</keyword>